<accession>A0A1R1I8Z9</accession>
<dbReference type="STRING" id="418702.BJN45_06105"/>
<dbReference type="EMBL" id="MTHD01000002">
    <property type="protein sequence ID" value="OMG55253.1"/>
    <property type="molecule type" value="Genomic_DNA"/>
</dbReference>
<dbReference type="InterPro" id="IPR016181">
    <property type="entry name" value="Acyl_CoA_acyltransferase"/>
</dbReference>
<dbReference type="Pfam" id="PF00583">
    <property type="entry name" value="Acetyltransf_1"/>
    <property type="match status" value="1"/>
</dbReference>
<evidence type="ECO:0000259" key="1">
    <source>
        <dbReference type="PROSITE" id="PS51186"/>
    </source>
</evidence>
<dbReference type="GO" id="GO:0016747">
    <property type="term" value="F:acyltransferase activity, transferring groups other than amino-acyl groups"/>
    <property type="evidence" value="ECO:0007669"/>
    <property type="project" value="InterPro"/>
</dbReference>
<dbReference type="Proteomes" id="UP000187526">
    <property type="component" value="Unassembled WGS sequence"/>
</dbReference>
<dbReference type="SUPFAM" id="SSF55729">
    <property type="entry name" value="Acyl-CoA N-acyltransferases (Nat)"/>
    <property type="match status" value="1"/>
</dbReference>
<dbReference type="InterPro" id="IPR000182">
    <property type="entry name" value="GNAT_dom"/>
</dbReference>
<reference evidence="2 3" key="1">
    <citation type="submission" date="2016-10" db="EMBL/GenBank/DDBJ databases">
        <title>Alkaliphiles isolated from bioreactors.</title>
        <authorList>
            <person name="Salah Z."/>
            <person name="Rout S.P."/>
            <person name="Humphreys P.N."/>
        </authorList>
    </citation>
    <scope>NUCLEOTIDE SEQUENCE [LARGE SCALE GENOMIC DNA]</scope>
    <source>
        <strain evidence="2 3">ZS02</strain>
    </source>
</reference>
<evidence type="ECO:0000313" key="2">
    <source>
        <dbReference type="EMBL" id="OMG55253.1"/>
    </source>
</evidence>
<comment type="caution">
    <text evidence="2">The sequence shown here is derived from an EMBL/GenBank/DDBJ whole genome shotgun (WGS) entry which is preliminary data.</text>
</comment>
<feature type="domain" description="N-acetyltransferase" evidence="1">
    <location>
        <begin position="1"/>
        <end position="160"/>
    </location>
</feature>
<organism evidence="2 3">
    <name type="scientific">Azonexus hydrophilus</name>
    <dbReference type="NCBI Taxonomy" id="418702"/>
    <lineage>
        <taxon>Bacteria</taxon>
        <taxon>Pseudomonadati</taxon>
        <taxon>Pseudomonadota</taxon>
        <taxon>Betaproteobacteria</taxon>
        <taxon>Rhodocyclales</taxon>
        <taxon>Azonexaceae</taxon>
        <taxon>Azonexus</taxon>
    </lineage>
</organism>
<evidence type="ECO:0000313" key="3">
    <source>
        <dbReference type="Proteomes" id="UP000187526"/>
    </source>
</evidence>
<proteinExistence type="predicted"/>
<gene>
    <name evidence="2" type="ORF">BJN45_06105</name>
</gene>
<dbReference type="AlphaFoldDB" id="A0A1R1I8Z9"/>
<sequence length="160" mass="16707">MLADDLPAILAVQRQCYLPEMNEDGATWCGRLAAAPDFAWVGERDGSVCAYLATYPSQQGKITPLGGDFIVAEAADCLYFHDLAVAPAAAGSGLGAQLVGHALAAARQQGLAQAALVCVQQAFAFWQRNGFVEQTALTAAGQAALATYPGPARYMLRSTA</sequence>
<protein>
    <recommendedName>
        <fullName evidence="1">N-acetyltransferase domain-containing protein</fullName>
    </recommendedName>
</protein>
<name>A0A1R1I8Z9_9RHOO</name>
<keyword evidence="3" id="KW-1185">Reference proteome</keyword>
<dbReference type="PROSITE" id="PS51186">
    <property type="entry name" value="GNAT"/>
    <property type="match status" value="1"/>
</dbReference>
<dbReference type="CDD" id="cd04301">
    <property type="entry name" value="NAT_SF"/>
    <property type="match status" value="1"/>
</dbReference>
<dbReference type="Gene3D" id="3.40.630.30">
    <property type="match status" value="1"/>
</dbReference>